<dbReference type="AlphaFoldDB" id="A0A7U4E4Y6"/>
<dbReference type="KEGG" id="rsi:Runsl_1342"/>
<evidence type="ECO:0000313" key="2">
    <source>
        <dbReference type="Proteomes" id="UP000000493"/>
    </source>
</evidence>
<dbReference type="Proteomes" id="UP000000493">
    <property type="component" value="Chromosome"/>
</dbReference>
<reference evidence="1 2" key="2">
    <citation type="journal article" date="2012" name="Stand. Genomic Sci.">
        <title>Complete genome sequence of the aquatic bacterium Runella slithyformis type strain (LSU 4(T)).</title>
        <authorList>
            <person name="Copeland A."/>
            <person name="Zhang X."/>
            <person name="Misra M."/>
            <person name="Lapidus A."/>
            <person name="Nolan M."/>
            <person name="Lucas S."/>
            <person name="Deshpande S."/>
            <person name="Cheng J.F."/>
            <person name="Tapia R."/>
            <person name="Goodwin L.A."/>
            <person name="Pitluck S."/>
            <person name="Liolios K."/>
            <person name="Pagani I."/>
            <person name="Ivanova N."/>
            <person name="Mikhailova N."/>
            <person name="Pati A."/>
            <person name="Chen A."/>
            <person name="Palaniappan K."/>
            <person name="Land M."/>
            <person name="Hauser L."/>
            <person name="Pan C."/>
            <person name="Jeffries C.D."/>
            <person name="Detter J.C."/>
            <person name="Brambilla E.M."/>
            <person name="Rohde M."/>
            <person name="Djao O.D."/>
            <person name="Goker M."/>
            <person name="Sikorski J."/>
            <person name="Tindall B.J."/>
            <person name="Woyke T."/>
            <person name="Bristow J."/>
            <person name="Eisen J.A."/>
            <person name="Markowitz V."/>
            <person name="Hugenholtz P."/>
            <person name="Kyrpides N.C."/>
            <person name="Klenk H.P."/>
            <person name="Mavromatis K."/>
        </authorList>
    </citation>
    <scope>NUCLEOTIDE SEQUENCE [LARGE SCALE GENOMIC DNA]</scope>
    <source>
        <strain evidence="2">ATCC 29530 / DSM 19594 / LMG 11500 / NCIMB 11436 / LSU 4</strain>
    </source>
</reference>
<dbReference type="RefSeq" id="WP_013927088.1">
    <property type="nucleotide sequence ID" value="NC_015703.1"/>
</dbReference>
<protein>
    <submittedName>
        <fullName evidence="1">Uncharacterized protein</fullName>
    </submittedName>
</protein>
<name>A0A7U4E4Y6_RUNSL</name>
<organism evidence="1 2">
    <name type="scientific">Runella slithyformis (strain ATCC 29530 / DSM 19594 / LMG 11500 / NCIMB 11436 / LSU 4)</name>
    <dbReference type="NCBI Taxonomy" id="761193"/>
    <lineage>
        <taxon>Bacteria</taxon>
        <taxon>Pseudomonadati</taxon>
        <taxon>Bacteroidota</taxon>
        <taxon>Cytophagia</taxon>
        <taxon>Cytophagales</taxon>
        <taxon>Spirosomataceae</taxon>
        <taxon>Runella</taxon>
    </lineage>
</organism>
<accession>A0A7U4E4Y6</accession>
<sequence>MESTHSSNISTAHDALELKSYQEIIIDSETGEEVVADKYLYLPGRPREYRFNGQNGQFNLYGERVLMDERGKTLTSFTFQPIAYRFFEDILFGRTEKEMWAELFFIDNQQCVSSIMFNNTSVSELFRLMEPLHYEKLSLCDVTLTARPERVTSKGDPTKTWYITRFSYEVSQSEKVKEYREYIRDHAVYRAETLTPAAEHKVVSRSFARLLESEEIMPLGAVAQSQAA</sequence>
<gene>
    <name evidence="1" type="ordered locus">Runsl_1342</name>
</gene>
<dbReference type="EMBL" id="CP002859">
    <property type="protein sequence ID" value="AEI47769.1"/>
    <property type="molecule type" value="Genomic_DNA"/>
</dbReference>
<evidence type="ECO:0000313" key="1">
    <source>
        <dbReference type="EMBL" id="AEI47769.1"/>
    </source>
</evidence>
<keyword evidence="2" id="KW-1185">Reference proteome</keyword>
<proteinExistence type="predicted"/>
<reference evidence="2" key="1">
    <citation type="submission" date="2011-06" db="EMBL/GenBank/DDBJ databases">
        <title>The complete genome of chromosome of Runella slithyformis DSM 19594.</title>
        <authorList>
            <consortium name="US DOE Joint Genome Institute (JGI-PGF)"/>
            <person name="Lucas S."/>
            <person name="Han J."/>
            <person name="Lapidus A."/>
            <person name="Bruce D."/>
            <person name="Goodwin L."/>
            <person name="Pitluck S."/>
            <person name="Peters L."/>
            <person name="Kyrpides N."/>
            <person name="Mavromatis K."/>
            <person name="Ivanova N."/>
            <person name="Ovchinnikova G."/>
            <person name="Zhang X."/>
            <person name="Misra M."/>
            <person name="Detter J.C."/>
            <person name="Tapia R."/>
            <person name="Han C."/>
            <person name="Land M."/>
            <person name="Hauser L."/>
            <person name="Markowitz V."/>
            <person name="Cheng J.-F."/>
            <person name="Hugenholtz P."/>
            <person name="Woyke T."/>
            <person name="Wu D."/>
            <person name="Tindall B."/>
            <person name="Faehrich R."/>
            <person name="Brambilla E."/>
            <person name="Klenk H.-P."/>
            <person name="Eisen J.A."/>
        </authorList>
    </citation>
    <scope>NUCLEOTIDE SEQUENCE [LARGE SCALE GENOMIC DNA]</scope>
    <source>
        <strain evidence="2">ATCC 29530 / DSM 19594 / LMG 11500 / NCIMB 11436 / LSU 4</strain>
    </source>
</reference>